<comment type="caution">
    <text evidence="2">The sequence shown here is derived from an EMBL/GenBank/DDBJ whole genome shotgun (WGS) entry which is preliminary data.</text>
</comment>
<evidence type="ECO:0008006" key="4">
    <source>
        <dbReference type="Google" id="ProtNLM"/>
    </source>
</evidence>
<proteinExistence type="predicted"/>
<protein>
    <recommendedName>
        <fullName evidence="4">Zinc ribbon domain-containing protein</fullName>
    </recommendedName>
</protein>
<reference evidence="3" key="1">
    <citation type="journal article" date="2019" name="Int. J. Syst. Evol. Microbiol.">
        <title>The Global Catalogue of Microorganisms (GCM) 10K type strain sequencing project: providing services to taxonomists for standard genome sequencing and annotation.</title>
        <authorList>
            <consortium name="The Broad Institute Genomics Platform"/>
            <consortium name="The Broad Institute Genome Sequencing Center for Infectious Disease"/>
            <person name="Wu L."/>
            <person name="Ma J."/>
        </authorList>
    </citation>
    <scope>NUCLEOTIDE SEQUENCE [LARGE SCALE GENOMIC DNA]</scope>
    <source>
        <strain evidence="3">KCTC 42953</strain>
    </source>
</reference>
<evidence type="ECO:0000313" key="2">
    <source>
        <dbReference type="EMBL" id="MFC3195264.1"/>
    </source>
</evidence>
<organism evidence="2 3">
    <name type="scientific">Marinicella sediminis</name>
    <dbReference type="NCBI Taxonomy" id="1792834"/>
    <lineage>
        <taxon>Bacteria</taxon>
        <taxon>Pseudomonadati</taxon>
        <taxon>Pseudomonadota</taxon>
        <taxon>Gammaproteobacteria</taxon>
        <taxon>Lysobacterales</taxon>
        <taxon>Marinicellaceae</taxon>
        <taxon>Marinicella</taxon>
    </lineage>
</organism>
<feature type="coiled-coil region" evidence="1">
    <location>
        <begin position="38"/>
        <end position="65"/>
    </location>
</feature>
<evidence type="ECO:0000313" key="3">
    <source>
        <dbReference type="Proteomes" id="UP001595533"/>
    </source>
</evidence>
<accession>A0ABV7JB95</accession>
<evidence type="ECO:0000256" key="1">
    <source>
        <dbReference type="SAM" id="Coils"/>
    </source>
</evidence>
<keyword evidence="3" id="KW-1185">Reference proteome</keyword>
<name>A0ABV7JB95_9GAMM</name>
<keyword evidence="1" id="KW-0175">Coiled coil</keyword>
<dbReference type="Proteomes" id="UP001595533">
    <property type="component" value="Unassembled WGS sequence"/>
</dbReference>
<dbReference type="EMBL" id="JBHRTS010000007">
    <property type="protein sequence ID" value="MFC3195264.1"/>
    <property type="molecule type" value="Genomic_DNA"/>
</dbReference>
<gene>
    <name evidence="2" type="ORF">ACFODZ_13505</name>
</gene>
<sequence>MNLITRLINTVFKSNPSYSSYLAARYCRQSRKFHDKSHDELSDQLEELNNCLGQLENQASLLVESATKSQLRNLWMDGQAMALACQALYENLKEKNLPDQTLRAARLWAKTSGCFNGHYLHLSGTALMAFALSSEHSSRNQAEKIYEHLITATEKVFKHIQRQAFRPIEEDLIITENCQKALKGLQRLSPEKFVKYAELNEKVIVVMSKEKDPGWIEGPANVSVQRNGRVRCPRCQFNFIHRSVNQPCPSCGLQVIADK</sequence>
<dbReference type="RefSeq" id="WP_077411630.1">
    <property type="nucleotide sequence ID" value="NZ_JBHRTS010000007.1"/>
</dbReference>